<sequence>MADTVIIGEREIAPGMVDRLAQVHHESVAYEDNHRPDTIVATDDLRRKENERLARF</sequence>
<keyword evidence="2" id="KW-1185">Reference proteome</keyword>
<gene>
    <name evidence="1" type="ORF">ABID08_001073</name>
</gene>
<accession>A0ABV2MB91</accession>
<protein>
    <submittedName>
        <fullName evidence="1">Uncharacterized protein</fullName>
    </submittedName>
</protein>
<dbReference type="Proteomes" id="UP001549077">
    <property type="component" value="Unassembled WGS sequence"/>
</dbReference>
<evidence type="ECO:0000313" key="2">
    <source>
        <dbReference type="Proteomes" id="UP001549077"/>
    </source>
</evidence>
<evidence type="ECO:0000313" key="1">
    <source>
        <dbReference type="EMBL" id="MET3753730.1"/>
    </source>
</evidence>
<proteinExistence type="predicted"/>
<comment type="caution">
    <text evidence="1">The sequence shown here is derived from an EMBL/GenBank/DDBJ whole genome shotgun (WGS) entry which is preliminary data.</text>
</comment>
<organism evidence="1 2">
    <name type="scientific">Rhizobium binae</name>
    <dbReference type="NCBI Taxonomy" id="1138190"/>
    <lineage>
        <taxon>Bacteria</taxon>
        <taxon>Pseudomonadati</taxon>
        <taxon>Pseudomonadota</taxon>
        <taxon>Alphaproteobacteria</taxon>
        <taxon>Hyphomicrobiales</taxon>
        <taxon>Rhizobiaceae</taxon>
        <taxon>Rhizobium/Agrobacterium group</taxon>
        <taxon>Rhizobium</taxon>
    </lineage>
</organism>
<reference evidence="1 2" key="1">
    <citation type="submission" date="2024-06" db="EMBL/GenBank/DDBJ databases">
        <title>Genomic Encyclopedia of Type Strains, Phase IV (KMG-IV): sequencing the most valuable type-strain genomes for metagenomic binning, comparative biology and taxonomic classification.</title>
        <authorList>
            <person name="Goeker M."/>
        </authorList>
    </citation>
    <scope>NUCLEOTIDE SEQUENCE [LARGE SCALE GENOMIC DNA]</scope>
    <source>
        <strain evidence="1 2">DSM 29288</strain>
    </source>
</reference>
<name>A0ABV2MB91_9HYPH</name>
<dbReference type="EMBL" id="JBEPMY010000002">
    <property type="protein sequence ID" value="MET3753730.1"/>
    <property type="molecule type" value="Genomic_DNA"/>
</dbReference>